<dbReference type="InterPro" id="IPR052664">
    <property type="entry name" value="BTB-MATH_domain_protein"/>
</dbReference>
<accession>A0A6A5HLZ4</accession>
<protein>
    <recommendedName>
        <fullName evidence="1">BTB domain-containing protein</fullName>
    </recommendedName>
</protein>
<dbReference type="Gene3D" id="3.30.710.10">
    <property type="entry name" value="Potassium Channel Kv1.1, Chain A"/>
    <property type="match status" value="1"/>
</dbReference>
<dbReference type="InterPro" id="IPR000210">
    <property type="entry name" value="BTB/POZ_dom"/>
</dbReference>
<dbReference type="SUPFAM" id="SSF49599">
    <property type="entry name" value="TRAF domain-like"/>
    <property type="match status" value="1"/>
</dbReference>
<dbReference type="SUPFAM" id="SSF54695">
    <property type="entry name" value="POZ domain"/>
    <property type="match status" value="1"/>
</dbReference>
<reference evidence="2 3" key="1">
    <citation type="submission" date="2019-12" db="EMBL/GenBank/DDBJ databases">
        <title>Chromosome-level assembly of the Caenorhabditis remanei genome.</title>
        <authorList>
            <person name="Teterina A.A."/>
            <person name="Willis J.H."/>
            <person name="Phillips P.C."/>
        </authorList>
    </citation>
    <scope>NUCLEOTIDE SEQUENCE [LARGE SCALE GENOMIC DNA]</scope>
    <source>
        <strain evidence="2 3">PX506</strain>
        <tissue evidence="2">Whole organism</tissue>
    </source>
</reference>
<dbReference type="Proteomes" id="UP000483820">
    <property type="component" value="Chromosome II"/>
</dbReference>
<dbReference type="GeneID" id="9807193"/>
<dbReference type="PANTHER" id="PTHR22743:SF165">
    <property type="entry name" value="BTB AND MATH DOMAIN CONTAINING-RELATED"/>
    <property type="match status" value="1"/>
</dbReference>
<comment type="caution">
    <text evidence="2">The sequence shown here is derived from an EMBL/GenBank/DDBJ whole genome shotgun (WGS) entry which is preliminary data.</text>
</comment>
<evidence type="ECO:0000313" key="3">
    <source>
        <dbReference type="Proteomes" id="UP000483820"/>
    </source>
</evidence>
<dbReference type="PROSITE" id="PS50097">
    <property type="entry name" value="BTB"/>
    <property type="match status" value="1"/>
</dbReference>
<evidence type="ECO:0000313" key="2">
    <source>
        <dbReference type="EMBL" id="KAF1767403.1"/>
    </source>
</evidence>
<dbReference type="EMBL" id="WUAV01000002">
    <property type="protein sequence ID" value="KAF1767403.1"/>
    <property type="molecule type" value="Genomic_DNA"/>
</dbReference>
<dbReference type="InterPro" id="IPR008974">
    <property type="entry name" value="TRAF-like"/>
</dbReference>
<dbReference type="InterPro" id="IPR002083">
    <property type="entry name" value="MATH/TRAF_dom"/>
</dbReference>
<sequence length="290" mass="34401">MPVPEEKEFVMRHCFSKWYTDEFGPKEIRYNIPWSMQLYCKRHCLEAYLFCWKEDSGWSIDADYEVKFVGKRKSFGVKGTVRFDGYESFANHMLPFEKANSHLVNDKLKVEWRIKINKMTGFDDEDSLENKENDDIVLKVKEEKFEVDKKFLAENSTYFNNLFFKSSDESGKTEVELEDVDPEEFKKFLNVLREEEPIDDESVEEILKLADKYDSKNALKRCEEFLIDKSKKPLKMKFNAAIQFKLNKLKKNCMSNMESKEDIQEIAEEDARHFNASVWKELLQKALSLD</sequence>
<dbReference type="Pfam" id="PF00917">
    <property type="entry name" value="MATH"/>
    <property type="match status" value="1"/>
</dbReference>
<dbReference type="SMART" id="SM00061">
    <property type="entry name" value="MATH"/>
    <property type="match status" value="1"/>
</dbReference>
<dbReference type="CTD" id="9807193"/>
<dbReference type="PANTHER" id="PTHR22743">
    <property type="entry name" value="MEPRIN/TRAF-LIKE MATH FAMILY-C.ELEGANS"/>
    <property type="match status" value="1"/>
</dbReference>
<evidence type="ECO:0000259" key="1">
    <source>
        <dbReference type="PROSITE" id="PS50097"/>
    </source>
</evidence>
<dbReference type="AlphaFoldDB" id="A0A6A5HLZ4"/>
<dbReference type="InterPro" id="IPR011333">
    <property type="entry name" value="SKP1/BTB/POZ_sf"/>
</dbReference>
<dbReference type="CDD" id="cd18186">
    <property type="entry name" value="BTB_POZ_ZBTB_KLHL-like"/>
    <property type="match status" value="1"/>
</dbReference>
<dbReference type="KEGG" id="crq:GCK72_007362"/>
<dbReference type="RefSeq" id="XP_003095244.2">
    <property type="nucleotide sequence ID" value="XM_003095196.2"/>
</dbReference>
<name>A0A6A5HLZ4_CAERE</name>
<dbReference type="Gene3D" id="2.60.210.10">
    <property type="entry name" value="Apoptosis, Tumor Necrosis Factor Receptor Associated Protein 2, Chain A"/>
    <property type="match status" value="1"/>
</dbReference>
<dbReference type="SMART" id="SM00225">
    <property type="entry name" value="BTB"/>
    <property type="match status" value="1"/>
</dbReference>
<organism evidence="2 3">
    <name type="scientific">Caenorhabditis remanei</name>
    <name type="common">Caenorhabditis vulgaris</name>
    <dbReference type="NCBI Taxonomy" id="31234"/>
    <lineage>
        <taxon>Eukaryota</taxon>
        <taxon>Metazoa</taxon>
        <taxon>Ecdysozoa</taxon>
        <taxon>Nematoda</taxon>
        <taxon>Chromadorea</taxon>
        <taxon>Rhabditida</taxon>
        <taxon>Rhabditina</taxon>
        <taxon>Rhabditomorpha</taxon>
        <taxon>Rhabditoidea</taxon>
        <taxon>Rhabditidae</taxon>
        <taxon>Peloderinae</taxon>
        <taxon>Caenorhabditis</taxon>
    </lineage>
</organism>
<feature type="domain" description="BTB" evidence="1">
    <location>
        <begin position="134"/>
        <end position="196"/>
    </location>
</feature>
<gene>
    <name evidence="2" type="ORF">GCK72_007362</name>
</gene>
<dbReference type="Pfam" id="PF00651">
    <property type="entry name" value="BTB"/>
    <property type="match status" value="1"/>
</dbReference>
<proteinExistence type="predicted"/>